<evidence type="ECO:0000313" key="2">
    <source>
        <dbReference type="EMBL" id="VUZ40016.1"/>
    </source>
</evidence>
<feature type="chain" id="PRO_5044618250" evidence="1">
    <location>
        <begin position="20"/>
        <end position="104"/>
    </location>
</feature>
<organism evidence="3 4">
    <name type="scientific">Hymenolepis diminuta</name>
    <name type="common">Rat tapeworm</name>
    <dbReference type="NCBI Taxonomy" id="6216"/>
    <lineage>
        <taxon>Eukaryota</taxon>
        <taxon>Metazoa</taxon>
        <taxon>Spiralia</taxon>
        <taxon>Lophotrochozoa</taxon>
        <taxon>Platyhelminthes</taxon>
        <taxon>Cestoda</taxon>
        <taxon>Eucestoda</taxon>
        <taxon>Cyclophyllidea</taxon>
        <taxon>Hymenolepididae</taxon>
        <taxon>Hymenolepis</taxon>
    </lineage>
</organism>
<dbReference type="Proteomes" id="UP000321570">
    <property type="component" value="Unassembled WGS sequence"/>
</dbReference>
<sequence>MVWCLMQLYLITELLSATAFYTNLAKAQFEDIDYRLSMPLTRDDSMGLPVLCVQPNLKVLMADRPIFPSQIERGRTQDSAQDAAFFSMDSSGSICSESFVEQSG</sequence>
<dbReference type="AlphaFoldDB" id="A0A564XZR5"/>
<dbReference type="EMBL" id="CABIJS010000024">
    <property type="protein sequence ID" value="VUZ40018.1"/>
    <property type="molecule type" value="Genomic_DNA"/>
</dbReference>
<dbReference type="EMBL" id="CABIJS010000024">
    <property type="protein sequence ID" value="VUZ40016.1"/>
    <property type="molecule type" value="Genomic_DNA"/>
</dbReference>
<gene>
    <name evidence="3" type="ORF">WMSIL1_LOCUS1142</name>
    <name evidence="2" type="ORF">WMSIL1_LOCUS1148</name>
</gene>
<feature type="signal peptide" evidence="1">
    <location>
        <begin position="1"/>
        <end position="19"/>
    </location>
</feature>
<accession>A0A564XZR5</accession>
<keyword evidence="4" id="KW-1185">Reference proteome</keyword>
<evidence type="ECO:0000313" key="4">
    <source>
        <dbReference type="Proteomes" id="UP000321570"/>
    </source>
</evidence>
<keyword evidence="1" id="KW-0732">Signal</keyword>
<protein>
    <submittedName>
        <fullName evidence="3">Uncharacterized protein</fullName>
    </submittedName>
</protein>
<proteinExistence type="predicted"/>
<evidence type="ECO:0000256" key="1">
    <source>
        <dbReference type="SAM" id="SignalP"/>
    </source>
</evidence>
<reference evidence="3 4" key="1">
    <citation type="submission" date="2019-07" db="EMBL/GenBank/DDBJ databases">
        <authorList>
            <person name="Jastrzebski P J."/>
            <person name="Paukszto L."/>
            <person name="Jastrzebski P J."/>
        </authorList>
    </citation>
    <scope>NUCLEOTIDE SEQUENCE [LARGE SCALE GENOMIC DNA]</scope>
    <source>
        <strain evidence="3 4">WMS-il1</strain>
    </source>
</reference>
<evidence type="ECO:0000313" key="3">
    <source>
        <dbReference type="EMBL" id="VUZ40018.1"/>
    </source>
</evidence>
<name>A0A564XZR5_HYMDI</name>